<name>A0ABR4DTB8_9PEZI</name>
<sequence length="259" mass="30288">MGVYGDGIQNDIGKWLEKLMGRFPYLYITPSIRSCYGYTERYNLGDHIDHYQPQPAAEISIHPGPFDRMCRLKDRMAEYKKTDTPKWLSKTHGLEDDLRRAQESRDPKAITAAEFALNQHDEICGEMKRFSRNYKVHYERSLFYLAVTIAHEGFHVLTGYWTGFVEQTPPKFCGEFPEDGRGEAGEWWEYKHGFNGFTDLVWHKQGKDKDDPYPLDDENMSAGIPFLKQTRRRDDGSAGAEWTRISHAFIKRIHRERQV</sequence>
<dbReference type="EMBL" id="JBAWTH010000239">
    <property type="protein sequence ID" value="KAL2272414.1"/>
    <property type="molecule type" value="Genomic_DNA"/>
</dbReference>
<proteinExistence type="predicted"/>
<dbReference type="Proteomes" id="UP001600888">
    <property type="component" value="Unassembled WGS sequence"/>
</dbReference>
<keyword evidence="2" id="KW-1185">Reference proteome</keyword>
<evidence type="ECO:0000313" key="2">
    <source>
        <dbReference type="Proteomes" id="UP001600888"/>
    </source>
</evidence>
<evidence type="ECO:0000313" key="1">
    <source>
        <dbReference type="EMBL" id="KAL2272414.1"/>
    </source>
</evidence>
<protein>
    <submittedName>
        <fullName evidence="1">Uncharacterized protein</fullName>
    </submittedName>
</protein>
<reference evidence="1 2" key="1">
    <citation type="submission" date="2024-03" db="EMBL/GenBank/DDBJ databases">
        <title>A high-quality draft genome sequence of Diaporthe vaccinii, a causative agent of upright dieback and viscid rot disease in cranberry plants.</title>
        <authorList>
            <person name="Sarrasin M."/>
            <person name="Lang B.F."/>
            <person name="Burger G."/>
        </authorList>
    </citation>
    <scope>NUCLEOTIDE SEQUENCE [LARGE SCALE GENOMIC DNA]</scope>
    <source>
        <strain evidence="1 2">IS7</strain>
    </source>
</reference>
<gene>
    <name evidence="1" type="ORF">FJTKL_06582</name>
</gene>
<comment type="caution">
    <text evidence="1">The sequence shown here is derived from an EMBL/GenBank/DDBJ whole genome shotgun (WGS) entry which is preliminary data.</text>
</comment>
<organism evidence="1 2">
    <name type="scientific">Diaporthe vaccinii</name>
    <dbReference type="NCBI Taxonomy" id="105482"/>
    <lineage>
        <taxon>Eukaryota</taxon>
        <taxon>Fungi</taxon>
        <taxon>Dikarya</taxon>
        <taxon>Ascomycota</taxon>
        <taxon>Pezizomycotina</taxon>
        <taxon>Sordariomycetes</taxon>
        <taxon>Sordariomycetidae</taxon>
        <taxon>Diaporthales</taxon>
        <taxon>Diaporthaceae</taxon>
        <taxon>Diaporthe</taxon>
        <taxon>Diaporthe eres species complex</taxon>
    </lineage>
</organism>
<accession>A0ABR4DTB8</accession>